<evidence type="ECO:0000313" key="5">
    <source>
        <dbReference type="Proteomes" id="UP001556709"/>
    </source>
</evidence>
<gene>
    <name evidence="4" type="ORF">V6X73_01280</name>
</gene>
<reference evidence="4 5" key="1">
    <citation type="submission" date="2024-02" db="EMBL/GenBank/DDBJ databases">
        <title>New especies of Spiribacter isolated from saline water.</title>
        <authorList>
            <person name="Leon M.J."/>
            <person name="De La Haba R."/>
            <person name="Sanchez-Porro C."/>
            <person name="Ventosa A."/>
        </authorList>
    </citation>
    <scope>NUCLEOTIDE SEQUENCE [LARGE SCALE GENOMIC DNA]</scope>
    <source>
        <strain evidence="5">ag22IC6-390</strain>
    </source>
</reference>
<evidence type="ECO:0000256" key="2">
    <source>
        <dbReference type="RuleBase" id="RU003750"/>
    </source>
</evidence>
<keyword evidence="3" id="KW-0812">Transmembrane</keyword>
<keyword evidence="1 2" id="KW-0808">Transferase</keyword>
<name>A0ABV3TB42_9GAMM</name>
<dbReference type="Proteomes" id="UP001556709">
    <property type="component" value="Unassembled WGS sequence"/>
</dbReference>
<keyword evidence="5" id="KW-1185">Reference proteome</keyword>
<proteinExistence type="inferred from homology"/>
<evidence type="ECO:0000256" key="3">
    <source>
        <dbReference type="SAM" id="Phobius"/>
    </source>
</evidence>
<dbReference type="Pfam" id="PF01066">
    <property type="entry name" value="CDP-OH_P_transf"/>
    <property type="match status" value="1"/>
</dbReference>
<dbReference type="Gene3D" id="1.20.120.1760">
    <property type="match status" value="1"/>
</dbReference>
<feature type="transmembrane region" description="Helical" evidence="3">
    <location>
        <begin position="86"/>
        <end position="106"/>
    </location>
</feature>
<comment type="similarity">
    <text evidence="2">Belongs to the CDP-alcohol phosphatidyltransferase class-I family.</text>
</comment>
<feature type="transmembrane region" description="Helical" evidence="3">
    <location>
        <begin position="118"/>
        <end position="136"/>
    </location>
</feature>
<feature type="transmembrane region" description="Helical" evidence="3">
    <location>
        <begin position="200"/>
        <end position="221"/>
    </location>
</feature>
<accession>A0ABV3TB42</accession>
<protein>
    <submittedName>
        <fullName evidence="4">CDP-alcohol phosphatidyltransferase family protein</fullName>
    </submittedName>
</protein>
<dbReference type="RefSeq" id="WP_367958381.1">
    <property type="nucleotide sequence ID" value="NZ_JBAKFK010000001.1"/>
</dbReference>
<sequence>MLADLLIGAILLVAAAAALQQTLELTPVVLPLALFAYLGMAMLIAIARDGRPLTPADRVTLGRGVLVMLLVGLLAAAGDLAADPSVVFALALVAVLLDGVDGLVARRLDCATEAGGRFDMELDAFLLLVLCLWLLLLERAGAWVLLIGLWRYAFVAAGWGVAALKRPLPPSQRRRVICAVQGLGLAGCLIPGLPALWSSLIAAGLLILVSYSFVTDIAASWRADPSRGVSP</sequence>
<organism evidence="4 5">
    <name type="scientific">Spiribacter pallidus</name>
    <dbReference type="NCBI Taxonomy" id="1987936"/>
    <lineage>
        <taxon>Bacteria</taxon>
        <taxon>Pseudomonadati</taxon>
        <taxon>Pseudomonadota</taxon>
        <taxon>Gammaproteobacteria</taxon>
        <taxon>Chromatiales</taxon>
        <taxon>Ectothiorhodospiraceae</taxon>
        <taxon>Spiribacter</taxon>
    </lineage>
</organism>
<dbReference type="InterPro" id="IPR048254">
    <property type="entry name" value="CDP_ALCOHOL_P_TRANSF_CS"/>
</dbReference>
<keyword evidence="3" id="KW-1133">Transmembrane helix</keyword>
<keyword evidence="3" id="KW-0472">Membrane</keyword>
<dbReference type="PROSITE" id="PS00379">
    <property type="entry name" value="CDP_ALCOHOL_P_TRANSF"/>
    <property type="match status" value="1"/>
</dbReference>
<evidence type="ECO:0000256" key="1">
    <source>
        <dbReference type="ARBA" id="ARBA00022679"/>
    </source>
</evidence>
<dbReference type="InterPro" id="IPR000462">
    <property type="entry name" value="CDP-OH_P_trans"/>
</dbReference>
<feature type="transmembrane region" description="Helical" evidence="3">
    <location>
        <begin position="59"/>
        <end position="80"/>
    </location>
</feature>
<dbReference type="EMBL" id="JBAKFM010000001">
    <property type="protein sequence ID" value="MEX0468368.1"/>
    <property type="molecule type" value="Genomic_DNA"/>
</dbReference>
<dbReference type="InterPro" id="IPR043130">
    <property type="entry name" value="CDP-OH_PTrfase_TM_dom"/>
</dbReference>
<feature type="transmembrane region" description="Helical" evidence="3">
    <location>
        <begin position="28"/>
        <end position="47"/>
    </location>
</feature>
<comment type="caution">
    <text evidence="4">The sequence shown here is derived from an EMBL/GenBank/DDBJ whole genome shotgun (WGS) entry which is preliminary data.</text>
</comment>
<evidence type="ECO:0000313" key="4">
    <source>
        <dbReference type="EMBL" id="MEX0468368.1"/>
    </source>
</evidence>